<evidence type="ECO:0000313" key="2">
    <source>
        <dbReference type="EMBL" id="VAX36699.1"/>
    </source>
</evidence>
<proteinExistence type="predicted"/>
<dbReference type="InterPro" id="IPR007085">
    <property type="entry name" value="DNA/pantothenate-metab_flavo_C"/>
</dbReference>
<keyword evidence="2" id="KW-0456">Lyase</keyword>
<gene>
    <name evidence="2" type="ORF">MNBD_PLANCTO02-40</name>
</gene>
<dbReference type="EMBL" id="UOGL01000074">
    <property type="protein sequence ID" value="VAX36699.1"/>
    <property type="molecule type" value="Genomic_DNA"/>
</dbReference>
<dbReference type="EC" id="6.3.2.5" evidence="2"/>
<keyword evidence="2" id="KW-0436">Ligase</keyword>
<feature type="domain" description="DNA/pantothenate metabolism flavoprotein C-terminal" evidence="1">
    <location>
        <begin position="2"/>
        <end position="203"/>
    </location>
</feature>
<dbReference type="Gene3D" id="3.40.50.10300">
    <property type="entry name" value="CoaB-like"/>
    <property type="match status" value="1"/>
</dbReference>
<reference evidence="2" key="1">
    <citation type="submission" date="2018-06" db="EMBL/GenBank/DDBJ databases">
        <authorList>
            <person name="Zhirakovskaya E."/>
        </authorList>
    </citation>
    <scope>NUCLEOTIDE SEQUENCE</scope>
</reference>
<sequence>MKILITAGPTREYLDDVRYLSNDSSGRMGYALAEAAIDAGHDIILVSGPVTLQPPKNCEIHFVETTAQMRKACVEAFDLCDGVIAAAAVCDYKPITRIPGKIAKTGEPVSIEMIETDDVLAELGSCKKDRWVVGFALEATNARENALQKLRAKNCDSIILNSPKAIASETNHVEIIGKNGKTEEIYSGSKKQVAIQIIHWIEQQQ</sequence>
<dbReference type="GO" id="GO:0004632">
    <property type="term" value="F:phosphopantothenate--cysteine ligase activity"/>
    <property type="evidence" value="ECO:0007669"/>
    <property type="project" value="UniProtKB-EC"/>
</dbReference>
<dbReference type="AlphaFoldDB" id="A0A3B1D3G5"/>
<dbReference type="Pfam" id="PF04127">
    <property type="entry name" value="DFP"/>
    <property type="match status" value="1"/>
</dbReference>
<dbReference type="GO" id="GO:0004633">
    <property type="term" value="F:phosphopantothenoylcysteine decarboxylase activity"/>
    <property type="evidence" value="ECO:0007669"/>
    <property type="project" value="UniProtKB-EC"/>
</dbReference>
<dbReference type="InterPro" id="IPR035929">
    <property type="entry name" value="CoaB-like_sf"/>
</dbReference>
<accession>A0A3B1D3G5</accession>
<dbReference type="SUPFAM" id="SSF102645">
    <property type="entry name" value="CoaB-like"/>
    <property type="match status" value="1"/>
</dbReference>
<organism evidence="2">
    <name type="scientific">hydrothermal vent metagenome</name>
    <dbReference type="NCBI Taxonomy" id="652676"/>
    <lineage>
        <taxon>unclassified sequences</taxon>
        <taxon>metagenomes</taxon>
        <taxon>ecological metagenomes</taxon>
    </lineage>
</organism>
<evidence type="ECO:0000259" key="1">
    <source>
        <dbReference type="Pfam" id="PF04127"/>
    </source>
</evidence>
<name>A0A3B1D3G5_9ZZZZ</name>
<dbReference type="EC" id="4.1.1.36" evidence="2"/>
<protein>
    <submittedName>
        <fullName evidence="2">Phosphopantothenoylcysteine decarboxylase / Phosphopantothenoylcysteine synthetase</fullName>
        <ecNumber evidence="2">4.1.1.36</ecNumber>
        <ecNumber evidence="2">6.3.2.5</ecNumber>
    </submittedName>
</protein>
<dbReference type="GO" id="GO:0015937">
    <property type="term" value="P:coenzyme A biosynthetic process"/>
    <property type="evidence" value="ECO:0007669"/>
    <property type="project" value="UniProtKB-ARBA"/>
</dbReference>